<dbReference type="Gene3D" id="3.40.50.2300">
    <property type="match status" value="1"/>
</dbReference>
<dbReference type="InterPro" id="IPR005467">
    <property type="entry name" value="His_kinase_dom"/>
</dbReference>
<dbReference type="EMBL" id="JADIKF010000038">
    <property type="protein sequence ID" value="MBM7129942.1"/>
    <property type="molecule type" value="Genomic_DNA"/>
</dbReference>
<evidence type="ECO:0000256" key="5">
    <source>
        <dbReference type="ARBA" id="ARBA00022777"/>
    </source>
</evidence>
<evidence type="ECO:0000313" key="10">
    <source>
        <dbReference type="EMBL" id="MBM7129942.1"/>
    </source>
</evidence>
<dbReference type="SMART" id="SM00387">
    <property type="entry name" value="HATPase_c"/>
    <property type="match status" value="1"/>
</dbReference>
<dbReference type="InterPro" id="IPR011006">
    <property type="entry name" value="CheY-like_superfamily"/>
</dbReference>
<evidence type="ECO:0000259" key="9">
    <source>
        <dbReference type="PROSITE" id="PS50110"/>
    </source>
</evidence>
<dbReference type="EC" id="2.7.13.3" evidence="2"/>
<dbReference type="Pfam" id="PF02518">
    <property type="entry name" value="HATPase_c"/>
    <property type="match status" value="1"/>
</dbReference>
<evidence type="ECO:0000259" key="8">
    <source>
        <dbReference type="PROSITE" id="PS50109"/>
    </source>
</evidence>
<comment type="caution">
    <text evidence="10">The sequence shown here is derived from an EMBL/GenBank/DDBJ whole genome shotgun (WGS) entry which is preliminary data.</text>
</comment>
<keyword evidence="7" id="KW-0812">Transmembrane</keyword>
<dbReference type="Gene3D" id="3.30.565.10">
    <property type="entry name" value="Histidine kinase-like ATPase, C-terminal domain"/>
    <property type="match status" value="1"/>
</dbReference>
<name>A0ABS2KGQ9_9GAMM</name>
<evidence type="ECO:0000256" key="4">
    <source>
        <dbReference type="ARBA" id="ARBA00022679"/>
    </source>
</evidence>
<dbReference type="PRINTS" id="PR00344">
    <property type="entry name" value="BCTRLSENSOR"/>
</dbReference>
<evidence type="ECO:0000313" key="11">
    <source>
        <dbReference type="Proteomes" id="UP001430193"/>
    </source>
</evidence>
<evidence type="ECO:0000256" key="6">
    <source>
        <dbReference type="PROSITE-ProRule" id="PRU00169"/>
    </source>
</evidence>
<comment type="catalytic activity">
    <reaction evidence="1">
        <text>ATP + protein L-histidine = ADP + protein N-phospho-L-histidine.</text>
        <dbReference type="EC" id="2.7.13.3"/>
    </reaction>
</comment>
<feature type="transmembrane region" description="Helical" evidence="7">
    <location>
        <begin position="52"/>
        <end position="70"/>
    </location>
</feature>
<feature type="domain" description="Response regulatory" evidence="9">
    <location>
        <begin position="469"/>
        <end position="583"/>
    </location>
</feature>
<evidence type="ECO:0000256" key="3">
    <source>
        <dbReference type="ARBA" id="ARBA00022553"/>
    </source>
</evidence>
<dbReference type="InterPro" id="IPR003661">
    <property type="entry name" value="HisK_dim/P_dom"/>
</dbReference>
<dbReference type="SMART" id="SM00388">
    <property type="entry name" value="HisKA"/>
    <property type="match status" value="1"/>
</dbReference>
<keyword evidence="4" id="KW-0808">Transferase</keyword>
<dbReference type="Pfam" id="PF00512">
    <property type="entry name" value="HisKA"/>
    <property type="match status" value="1"/>
</dbReference>
<dbReference type="SUPFAM" id="SSF55874">
    <property type="entry name" value="ATPase domain of HSP90 chaperone/DNA topoisomerase II/histidine kinase"/>
    <property type="match status" value="1"/>
</dbReference>
<dbReference type="SMART" id="SM00448">
    <property type="entry name" value="REC"/>
    <property type="match status" value="1"/>
</dbReference>
<dbReference type="InterPro" id="IPR004358">
    <property type="entry name" value="Sig_transdc_His_kin-like_C"/>
</dbReference>
<dbReference type="CDD" id="cd00082">
    <property type="entry name" value="HisKA"/>
    <property type="match status" value="1"/>
</dbReference>
<dbReference type="SUPFAM" id="SSF52172">
    <property type="entry name" value="CheY-like"/>
    <property type="match status" value="1"/>
</dbReference>
<dbReference type="InterPro" id="IPR036097">
    <property type="entry name" value="HisK_dim/P_sf"/>
</dbReference>
<dbReference type="Pfam" id="PF00072">
    <property type="entry name" value="Response_reg"/>
    <property type="match status" value="1"/>
</dbReference>
<organism evidence="10 11">
    <name type="scientific">Dyella mobilis</name>
    <dbReference type="NCBI Taxonomy" id="1849582"/>
    <lineage>
        <taxon>Bacteria</taxon>
        <taxon>Pseudomonadati</taxon>
        <taxon>Pseudomonadota</taxon>
        <taxon>Gammaproteobacteria</taxon>
        <taxon>Lysobacterales</taxon>
        <taxon>Rhodanobacteraceae</taxon>
        <taxon>Dyella</taxon>
    </lineage>
</organism>
<keyword evidence="11" id="KW-1185">Reference proteome</keyword>
<dbReference type="PANTHER" id="PTHR43047:SF9">
    <property type="entry name" value="HISTIDINE KINASE"/>
    <property type="match status" value="1"/>
</dbReference>
<proteinExistence type="predicted"/>
<feature type="transmembrane region" description="Helical" evidence="7">
    <location>
        <begin position="21"/>
        <end position="46"/>
    </location>
</feature>
<feature type="transmembrane region" description="Helical" evidence="7">
    <location>
        <begin position="90"/>
        <end position="109"/>
    </location>
</feature>
<dbReference type="InterPro" id="IPR036890">
    <property type="entry name" value="HATPase_C_sf"/>
</dbReference>
<evidence type="ECO:0000256" key="2">
    <source>
        <dbReference type="ARBA" id="ARBA00012438"/>
    </source>
</evidence>
<evidence type="ECO:0000256" key="7">
    <source>
        <dbReference type="SAM" id="Phobius"/>
    </source>
</evidence>
<dbReference type="PROSITE" id="PS50110">
    <property type="entry name" value="RESPONSE_REGULATORY"/>
    <property type="match status" value="1"/>
</dbReference>
<dbReference type="Proteomes" id="UP001430193">
    <property type="component" value="Unassembled WGS sequence"/>
</dbReference>
<dbReference type="InterPro" id="IPR001789">
    <property type="entry name" value="Sig_transdc_resp-reg_receiver"/>
</dbReference>
<protein>
    <recommendedName>
        <fullName evidence="2">histidine kinase</fullName>
        <ecNumber evidence="2">2.7.13.3</ecNumber>
    </recommendedName>
</protein>
<dbReference type="Gene3D" id="1.10.287.130">
    <property type="match status" value="1"/>
</dbReference>
<dbReference type="InterPro" id="IPR003594">
    <property type="entry name" value="HATPase_dom"/>
</dbReference>
<reference evidence="10" key="1">
    <citation type="submission" date="2020-10" db="EMBL/GenBank/DDBJ databases">
        <title>Phylogeny of dyella-like bacteria.</title>
        <authorList>
            <person name="Fu J."/>
        </authorList>
    </citation>
    <scope>NUCLEOTIDE SEQUENCE</scope>
    <source>
        <strain evidence="10">DHON07</strain>
    </source>
</reference>
<dbReference type="RefSeq" id="WP_204631535.1">
    <property type="nucleotide sequence ID" value="NZ_BSOC01000003.1"/>
</dbReference>
<accession>A0ABS2KGQ9</accession>
<keyword evidence="5" id="KW-0418">Kinase</keyword>
<keyword evidence="3 6" id="KW-0597">Phosphoprotein</keyword>
<keyword evidence="7" id="KW-1133">Transmembrane helix</keyword>
<sequence length="592" mass="63984">MLRRFLPPAPSRVAVEQLRMLLANATFSFTLGGVANVLVAAVFALSAPVEPLAIWALACWLPVPVLHRLARGFAVAPAPTEVVDRYTRRVVAACTATGALRGILPWIAFDHASPLAIALLICFMAAIQAGSMAFMAPVLAAFAGYTLAFLVLLAAKLATMHNPVYWAIAAGAVLFGVAVIASARRLSVAFRSMVELRFENVELVERLRQESALAQAARIEAENANQAKSKFLAAASHDLRQPIHAQGLFLEVLSRGELSSQQRDVLANARAACVASGDMLNTLLDFSRLEAGVVAVNVRPFRLQPLLNRIENELAPLADRKDIVYRLRETEAVIDSDAALVELILRNLVSNAIRYTERGGVLIGCRRRGDALRIEVWDTGIGIAPEHHTEVFREFHQLGNPERDRRKGLGLGLAIAERLAHALGSTLSLQSQPRRGSVFAITLPLASACTDAAASVPLEDANSGMAQLRVLVVDDDEAVRNGMLQLMRSWGADCEASESIEQALANAARAAPQLVICDYRLRDQRTGTEAIAALRRLHPALPAILITGDTAPERLREAQASGLPLLHKPVAPADLWSKIAEVVADRQPVQMD</sequence>
<dbReference type="PROSITE" id="PS50109">
    <property type="entry name" value="HIS_KIN"/>
    <property type="match status" value="1"/>
</dbReference>
<feature type="transmembrane region" description="Helical" evidence="7">
    <location>
        <begin position="139"/>
        <end position="158"/>
    </location>
</feature>
<dbReference type="CDD" id="cd00156">
    <property type="entry name" value="REC"/>
    <property type="match status" value="1"/>
</dbReference>
<feature type="transmembrane region" description="Helical" evidence="7">
    <location>
        <begin position="164"/>
        <end position="183"/>
    </location>
</feature>
<gene>
    <name evidence="10" type="ORF">ISS99_10415</name>
</gene>
<feature type="modified residue" description="4-aspartylphosphate" evidence="6">
    <location>
        <position position="518"/>
    </location>
</feature>
<feature type="domain" description="Histidine kinase" evidence="8">
    <location>
        <begin position="234"/>
        <end position="447"/>
    </location>
</feature>
<keyword evidence="7" id="KW-0472">Membrane</keyword>
<evidence type="ECO:0000256" key="1">
    <source>
        <dbReference type="ARBA" id="ARBA00000085"/>
    </source>
</evidence>
<dbReference type="SUPFAM" id="SSF47384">
    <property type="entry name" value="Homodimeric domain of signal transducing histidine kinase"/>
    <property type="match status" value="1"/>
</dbReference>
<dbReference type="PANTHER" id="PTHR43047">
    <property type="entry name" value="TWO-COMPONENT HISTIDINE PROTEIN KINASE"/>
    <property type="match status" value="1"/>
</dbReference>